<dbReference type="InterPro" id="IPR052763">
    <property type="entry name" value="DnaJ_C4"/>
</dbReference>
<dbReference type="EMBL" id="RBSD01000032">
    <property type="protein sequence ID" value="RMR91584.1"/>
    <property type="molecule type" value="Genomic_DNA"/>
</dbReference>
<dbReference type="PRINTS" id="PR00625">
    <property type="entry name" value="JDOMAIN"/>
</dbReference>
<dbReference type="PROSITE" id="PS50076">
    <property type="entry name" value="DNAJ_2"/>
    <property type="match status" value="1"/>
</dbReference>
<feature type="domain" description="J" evidence="4">
    <location>
        <begin position="115"/>
        <end position="179"/>
    </location>
</feature>
<reference evidence="5 6" key="1">
    <citation type="submission" date="2018-08" db="EMBL/GenBank/DDBJ databases">
        <title>Recombination of ecologically and evolutionarily significant loci maintains genetic cohesion in the Pseudomonas syringae species complex.</title>
        <authorList>
            <person name="Dillon M."/>
            <person name="Thakur S."/>
            <person name="Almeida R.N.D."/>
            <person name="Weir B.S."/>
            <person name="Guttman D.S."/>
        </authorList>
    </citation>
    <scope>NUCLEOTIDE SEQUENCE [LARGE SCALE GENOMIC DNA]</scope>
    <source>
        <strain evidence="5 6">ICMP 4996</strain>
    </source>
</reference>
<dbReference type="SMART" id="SM00271">
    <property type="entry name" value="DnaJ"/>
    <property type="match status" value="1"/>
</dbReference>
<evidence type="ECO:0000256" key="1">
    <source>
        <dbReference type="ARBA" id="ARBA00023186"/>
    </source>
</evidence>
<evidence type="ECO:0000259" key="4">
    <source>
        <dbReference type="PROSITE" id="PS50076"/>
    </source>
</evidence>
<feature type="transmembrane region" description="Helical" evidence="3">
    <location>
        <begin position="247"/>
        <end position="266"/>
    </location>
</feature>
<dbReference type="CDD" id="cd06257">
    <property type="entry name" value="DnaJ"/>
    <property type="match status" value="1"/>
</dbReference>
<dbReference type="PANTHER" id="PTHR44825">
    <property type="match status" value="1"/>
</dbReference>
<evidence type="ECO:0000256" key="3">
    <source>
        <dbReference type="SAM" id="Phobius"/>
    </source>
</evidence>
<name>A0A3M4YSC6_9PSED</name>
<keyword evidence="1" id="KW-0143">Chaperone</keyword>
<gene>
    <name evidence="5" type="ORF">ALP78_02862</name>
</gene>
<proteinExistence type="predicted"/>
<dbReference type="Pfam" id="PF00226">
    <property type="entry name" value="DnaJ"/>
    <property type="match status" value="1"/>
</dbReference>
<accession>A0A3M4YSC6</accession>
<dbReference type="Gene3D" id="1.10.287.110">
    <property type="entry name" value="DnaJ domain"/>
    <property type="match status" value="1"/>
</dbReference>
<keyword evidence="3" id="KW-0472">Membrane</keyword>
<evidence type="ECO:0000313" key="5">
    <source>
        <dbReference type="EMBL" id="RMR91584.1"/>
    </source>
</evidence>
<organism evidence="5 6">
    <name type="scientific">Pseudomonas coronafaciens pv. striafaciens</name>
    <dbReference type="NCBI Taxonomy" id="235276"/>
    <lineage>
        <taxon>Bacteria</taxon>
        <taxon>Pseudomonadati</taxon>
        <taxon>Pseudomonadota</taxon>
        <taxon>Gammaproteobacteria</taxon>
        <taxon>Pseudomonadales</taxon>
        <taxon>Pseudomonadaceae</taxon>
        <taxon>Pseudomonas</taxon>
        <taxon>Pseudomonas coronafaciens</taxon>
    </lineage>
</organism>
<dbReference type="InterPro" id="IPR036869">
    <property type="entry name" value="J_dom_sf"/>
</dbReference>
<sequence length="450" mass="48753">MMRWIVTGFGVLYAAGWSFAEELLKDICRCAWPVGFAQGGAEDGCLNRMNVRLDADEGFIDVSRNARILWIRAFSCGLVAVASDLHWSYRLFGRYSCIENGSQPWTASAMQRTPTHYELLSVARDASPEQIKKAYRKLAQKLHPDRNPDPYASDMMGVVNASHDVLADPSRRAAYDAQLAANEHKARMDAARRKQAHAARGQAVHVYAATSAATAAAPSQAARSGPASKSSSYASAFPSRDKRRRSAWRWALLFVVFCAGGAWMGYDPGAGKSFVPSEPVPVAQTWVKPAPATPAAPVEEPVASPAKSVDAAASECGVAALDPMGAPWPDKAGYVKGMPVLKDNGWSQITVDNSAGESAVYAKVTDAVGRRAFRHAFVPAGAVFTFAKMDPGLYLLKYKMMSTGCAFASGRILLEETPMGSQIKSSAYKLTLRKLQNRSVPFARLKDDQF</sequence>
<feature type="region of interest" description="Disordered" evidence="2">
    <location>
        <begin position="217"/>
        <end position="238"/>
    </location>
</feature>
<dbReference type="PANTHER" id="PTHR44825:SF1">
    <property type="entry name" value="DNAJ HOMOLOG SUBFAMILY C MEMBER 4"/>
    <property type="match status" value="1"/>
</dbReference>
<dbReference type="InterPro" id="IPR001623">
    <property type="entry name" value="DnaJ_domain"/>
</dbReference>
<dbReference type="SUPFAM" id="SSF46565">
    <property type="entry name" value="Chaperone J-domain"/>
    <property type="match status" value="1"/>
</dbReference>
<keyword evidence="3" id="KW-0812">Transmembrane</keyword>
<protein>
    <submittedName>
        <fullName evidence="5">DnaJ domain-containing protein</fullName>
    </submittedName>
</protein>
<dbReference type="AlphaFoldDB" id="A0A3M4YSC6"/>
<dbReference type="Proteomes" id="UP000268004">
    <property type="component" value="Unassembled WGS sequence"/>
</dbReference>
<evidence type="ECO:0000256" key="2">
    <source>
        <dbReference type="SAM" id="MobiDB-lite"/>
    </source>
</evidence>
<comment type="caution">
    <text evidence="5">The sequence shown here is derived from an EMBL/GenBank/DDBJ whole genome shotgun (WGS) entry which is preliminary data.</text>
</comment>
<keyword evidence="3" id="KW-1133">Transmembrane helix</keyword>
<evidence type="ECO:0000313" key="6">
    <source>
        <dbReference type="Proteomes" id="UP000268004"/>
    </source>
</evidence>